<dbReference type="Pfam" id="PF03935">
    <property type="entry name" value="SKN1_KRE6_Sbg1"/>
    <property type="match status" value="1"/>
</dbReference>
<keyword evidence="6 9" id="KW-0472">Membrane</keyword>
<dbReference type="Gene3D" id="2.60.120.200">
    <property type="match status" value="1"/>
</dbReference>
<evidence type="ECO:0000256" key="1">
    <source>
        <dbReference type="ARBA" id="ARBA00004606"/>
    </source>
</evidence>
<dbReference type="PROSITE" id="PS51762">
    <property type="entry name" value="GH16_2"/>
    <property type="match status" value="1"/>
</dbReference>
<evidence type="ECO:0000256" key="4">
    <source>
        <dbReference type="ARBA" id="ARBA00022968"/>
    </source>
</evidence>
<evidence type="ECO:0000256" key="8">
    <source>
        <dbReference type="ARBA" id="ARBA00023316"/>
    </source>
</evidence>
<proteinExistence type="inferred from homology"/>
<evidence type="ECO:0000256" key="9">
    <source>
        <dbReference type="SAM" id="Phobius"/>
    </source>
</evidence>
<dbReference type="EMBL" id="ML978123">
    <property type="protein sequence ID" value="KAF2101422.1"/>
    <property type="molecule type" value="Genomic_DNA"/>
</dbReference>
<keyword evidence="4" id="KW-0735">Signal-anchor</keyword>
<dbReference type="PANTHER" id="PTHR31361:SF14">
    <property type="entry name" value="GH16 DOMAIN-CONTAINING PROTEIN"/>
    <property type="match status" value="1"/>
</dbReference>
<evidence type="ECO:0000256" key="3">
    <source>
        <dbReference type="ARBA" id="ARBA00022692"/>
    </source>
</evidence>
<evidence type="ECO:0000313" key="11">
    <source>
        <dbReference type="EMBL" id="KAF2101422.1"/>
    </source>
</evidence>
<dbReference type="OrthoDB" id="412647at2759"/>
<dbReference type="Proteomes" id="UP000799772">
    <property type="component" value="Unassembled WGS sequence"/>
</dbReference>
<dbReference type="GO" id="GO:0005886">
    <property type="term" value="C:plasma membrane"/>
    <property type="evidence" value="ECO:0007669"/>
    <property type="project" value="TreeGrafter"/>
</dbReference>
<evidence type="ECO:0000256" key="5">
    <source>
        <dbReference type="ARBA" id="ARBA00022989"/>
    </source>
</evidence>
<dbReference type="GO" id="GO:0015926">
    <property type="term" value="F:glucosidase activity"/>
    <property type="evidence" value="ECO:0007669"/>
    <property type="project" value="TreeGrafter"/>
</dbReference>
<dbReference type="InterPro" id="IPR005629">
    <property type="entry name" value="Skn1/Kre6/Sbg1"/>
</dbReference>
<comment type="caution">
    <text evidence="11">The sequence shown here is derived from an EMBL/GenBank/DDBJ whole genome shotgun (WGS) entry which is preliminary data.</text>
</comment>
<gene>
    <name evidence="11" type="ORF">NA57DRAFT_34820</name>
</gene>
<dbReference type="InterPro" id="IPR013320">
    <property type="entry name" value="ConA-like_dom_sf"/>
</dbReference>
<evidence type="ECO:0000256" key="2">
    <source>
        <dbReference type="ARBA" id="ARBA00010962"/>
    </source>
</evidence>
<evidence type="ECO:0000313" key="12">
    <source>
        <dbReference type="Proteomes" id="UP000799772"/>
    </source>
</evidence>
<protein>
    <submittedName>
        <fullName evidence="11">Beta-glucan synthesis-associated</fullName>
    </submittedName>
</protein>
<evidence type="ECO:0000256" key="6">
    <source>
        <dbReference type="ARBA" id="ARBA00023136"/>
    </source>
</evidence>
<feature type="domain" description="GH16" evidence="10">
    <location>
        <begin position="118"/>
        <end position="461"/>
    </location>
</feature>
<evidence type="ECO:0000259" key="10">
    <source>
        <dbReference type="PROSITE" id="PS51762"/>
    </source>
</evidence>
<comment type="similarity">
    <text evidence="2">Belongs to the SKN1/KRE6 family.</text>
</comment>
<keyword evidence="5 9" id="KW-1133">Transmembrane helix</keyword>
<dbReference type="GO" id="GO:0005789">
    <property type="term" value="C:endoplasmic reticulum membrane"/>
    <property type="evidence" value="ECO:0007669"/>
    <property type="project" value="TreeGrafter"/>
</dbReference>
<sequence>MFIDEKEDDDDMHMPLPDDDIRFKPRLRDHFTRENACSTVGLILMLVGLLFIFVVLPVLFNTGAVTFTYAYETPLDQMPGFGKPEQWAIVNDRKYPFLQNIRTKLIDKATPKSAYTRKSFDGPDLQLVFSDEFNDNNRTFYEGDDPYWFAGDFWYGATQDLDWYDPDAVTTWDGKLEIRLDAFKNHDLNFRSGMLNSWNQLCFKGGAFEVGISLPGPAGIMGLWPGAWTMGNLGRPGYLSTTDGLWPYTYNDCDAGITPNQSSPDGISHLPGQRLPSCACEGEDHPTPGTGRGAPEIDILEASASYQVKDLGVITQSFQVAPFDPWYYPDYEYMSFPTQNISYTNTYTGGPFQQAVSGTTTLNNDWYDGKEYQKYSFEYRPGTGKDGWITWYVGDDVMFTMDGRAIRQNGNVGDRVVSEEPMSMILNLGFSNSWVAIDWQDLKFPTIMRVDYVRLYQPEGETMITCDPPGYETTQYIADHMDAYTNPNWTKWDQTGYGWPKHKLNNPGCEVGSSSP</sequence>
<dbReference type="GO" id="GO:0031505">
    <property type="term" value="P:fungal-type cell wall organization"/>
    <property type="evidence" value="ECO:0007669"/>
    <property type="project" value="TreeGrafter"/>
</dbReference>
<keyword evidence="8" id="KW-0961">Cell wall biogenesis/degradation</keyword>
<dbReference type="AlphaFoldDB" id="A0A9P4IKM8"/>
<feature type="transmembrane region" description="Helical" evidence="9">
    <location>
        <begin position="36"/>
        <end position="60"/>
    </location>
</feature>
<keyword evidence="3 9" id="KW-0812">Transmembrane</keyword>
<dbReference type="PANTHER" id="PTHR31361">
    <property type="entry name" value="BETA-GLUCAN SYNTHESIS-ASSOCIATED PROTEIN KRE6-RELATED"/>
    <property type="match status" value="1"/>
</dbReference>
<comment type="subcellular location">
    <subcellularLocation>
        <location evidence="1">Membrane</location>
        <topology evidence="1">Single-pass type II membrane protein</topology>
    </subcellularLocation>
</comment>
<name>A0A9P4IKM8_9PEZI</name>
<reference evidence="11" key="1">
    <citation type="journal article" date="2020" name="Stud. Mycol.">
        <title>101 Dothideomycetes genomes: a test case for predicting lifestyles and emergence of pathogens.</title>
        <authorList>
            <person name="Haridas S."/>
            <person name="Albert R."/>
            <person name="Binder M."/>
            <person name="Bloem J."/>
            <person name="Labutti K."/>
            <person name="Salamov A."/>
            <person name="Andreopoulos B."/>
            <person name="Baker S."/>
            <person name="Barry K."/>
            <person name="Bills G."/>
            <person name="Bluhm B."/>
            <person name="Cannon C."/>
            <person name="Castanera R."/>
            <person name="Culley D."/>
            <person name="Daum C."/>
            <person name="Ezra D."/>
            <person name="Gonzalez J."/>
            <person name="Henrissat B."/>
            <person name="Kuo A."/>
            <person name="Liang C."/>
            <person name="Lipzen A."/>
            <person name="Lutzoni F."/>
            <person name="Magnuson J."/>
            <person name="Mondo S."/>
            <person name="Nolan M."/>
            <person name="Ohm R."/>
            <person name="Pangilinan J."/>
            <person name="Park H.-J."/>
            <person name="Ramirez L."/>
            <person name="Alfaro M."/>
            <person name="Sun H."/>
            <person name="Tritt A."/>
            <person name="Yoshinaga Y."/>
            <person name="Zwiers L.-H."/>
            <person name="Turgeon B."/>
            <person name="Goodwin S."/>
            <person name="Spatafora J."/>
            <person name="Crous P."/>
            <person name="Grigoriev I."/>
        </authorList>
    </citation>
    <scope>NUCLEOTIDE SEQUENCE</scope>
    <source>
        <strain evidence="11">CBS 133067</strain>
    </source>
</reference>
<dbReference type="GO" id="GO:0006078">
    <property type="term" value="P:(1-&gt;6)-beta-D-glucan biosynthetic process"/>
    <property type="evidence" value="ECO:0007669"/>
    <property type="project" value="TreeGrafter"/>
</dbReference>
<keyword evidence="7" id="KW-0325">Glycoprotein</keyword>
<accession>A0A9P4IKM8</accession>
<dbReference type="InterPro" id="IPR000757">
    <property type="entry name" value="Beta-glucanase-like"/>
</dbReference>
<keyword evidence="12" id="KW-1185">Reference proteome</keyword>
<dbReference type="CDD" id="cd02180">
    <property type="entry name" value="GH16_fungal_KRE6_glucanase"/>
    <property type="match status" value="1"/>
</dbReference>
<dbReference type="SUPFAM" id="SSF49899">
    <property type="entry name" value="Concanavalin A-like lectins/glucanases"/>
    <property type="match status" value="1"/>
</dbReference>
<evidence type="ECO:0000256" key="7">
    <source>
        <dbReference type="ARBA" id="ARBA00023180"/>
    </source>
</evidence>
<organism evidence="11 12">
    <name type="scientific">Rhizodiscina lignyota</name>
    <dbReference type="NCBI Taxonomy" id="1504668"/>
    <lineage>
        <taxon>Eukaryota</taxon>
        <taxon>Fungi</taxon>
        <taxon>Dikarya</taxon>
        <taxon>Ascomycota</taxon>
        <taxon>Pezizomycotina</taxon>
        <taxon>Dothideomycetes</taxon>
        <taxon>Pleosporomycetidae</taxon>
        <taxon>Aulographales</taxon>
        <taxon>Rhizodiscinaceae</taxon>
        <taxon>Rhizodiscina</taxon>
    </lineage>
</organism>